<feature type="domain" description="Ferrous iron transport protein B C-terminal" evidence="2">
    <location>
        <begin position="47"/>
        <end position="100"/>
    </location>
</feature>
<feature type="transmembrane region" description="Helical" evidence="1">
    <location>
        <begin position="378"/>
        <end position="403"/>
    </location>
</feature>
<accession>A0A7C1ZMB1</accession>
<organism evidence="4">
    <name type="scientific">Desulfofervidus auxilii</name>
    <dbReference type="NCBI Taxonomy" id="1621989"/>
    <lineage>
        <taxon>Bacteria</taxon>
        <taxon>Pseudomonadati</taxon>
        <taxon>Thermodesulfobacteriota</taxon>
        <taxon>Candidatus Desulfofervidia</taxon>
        <taxon>Candidatus Desulfofervidales</taxon>
        <taxon>Candidatus Desulfofervidaceae</taxon>
        <taxon>Candidatus Desulfofervidus</taxon>
    </lineage>
</organism>
<dbReference type="Pfam" id="PF07670">
    <property type="entry name" value="Gate"/>
    <property type="match status" value="1"/>
</dbReference>
<dbReference type="Pfam" id="PF07664">
    <property type="entry name" value="FeoB_C"/>
    <property type="match status" value="1"/>
</dbReference>
<comment type="caution">
    <text evidence="4">The sequence shown here is derived from an EMBL/GenBank/DDBJ whole genome shotgun (WGS) entry which is preliminary data.</text>
</comment>
<feature type="transmembrane region" description="Helical" evidence="1">
    <location>
        <begin position="48"/>
        <end position="70"/>
    </location>
</feature>
<dbReference type="PANTHER" id="PTHR43185">
    <property type="entry name" value="FERROUS IRON TRANSPORT PROTEIN B"/>
    <property type="match status" value="1"/>
</dbReference>
<reference evidence="4" key="1">
    <citation type="journal article" date="2020" name="mSystems">
        <title>Genome- and Community-Level Interaction Insights into Carbon Utilization and Element Cycling Functions of Hydrothermarchaeota in Hydrothermal Sediment.</title>
        <authorList>
            <person name="Zhou Z."/>
            <person name="Liu Y."/>
            <person name="Xu W."/>
            <person name="Pan J."/>
            <person name="Luo Z.H."/>
            <person name="Li M."/>
        </authorList>
    </citation>
    <scope>NUCLEOTIDE SEQUENCE [LARGE SCALE GENOMIC DNA]</scope>
    <source>
        <strain evidence="4">HyVt-389</strain>
    </source>
</reference>
<protein>
    <submittedName>
        <fullName evidence="4">Ferrous iron transporter B</fullName>
    </submittedName>
</protein>
<feature type="transmembrane region" description="Helical" evidence="1">
    <location>
        <begin position="21"/>
        <end position="42"/>
    </location>
</feature>
<keyword evidence="1" id="KW-0812">Transmembrane</keyword>
<dbReference type="InterPro" id="IPR011642">
    <property type="entry name" value="Gate_dom"/>
</dbReference>
<dbReference type="Proteomes" id="UP000885738">
    <property type="component" value="Unassembled WGS sequence"/>
</dbReference>
<dbReference type="GO" id="GO:0005886">
    <property type="term" value="C:plasma membrane"/>
    <property type="evidence" value="ECO:0007669"/>
    <property type="project" value="TreeGrafter"/>
</dbReference>
<dbReference type="InterPro" id="IPR050860">
    <property type="entry name" value="FeoB_GTPase"/>
</dbReference>
<evidence type="ECO:0000259" key="3">
    <source>
        <dbReference type="Pfam" id="PF07670"/>
    </source>
</evidence>
<keyword evidence="1" id="KW-1133">Transmembrane helix</keyword>
<gene>
    <name evidence="4" type="ORF">ENI35_04765</name>
</gene>
<dbReference type="AlphaFoldDB" id="A0A7C1ZMB1"/>
<feature type="transmembrane region" description="Helical" evidence="1">
    <location>
        <begin position="352"/>
        <end position="372"/>
    </location>
</feature>
<dbReference type="EMBL" id="DRIH01000162">
    <property type="protein sequence ID" value="HEC68105.1"/>
    <property type="molecule type" value="Genomic_DNA"/>
</dbReference>
<feature type="transmembrane region" description="Helical" evidence="1">
    <location>
        <begin position="321"/>
        <end position="345"/>
    </location>
</feature>
<evidence type="ECO:0000259" key="2">
    <source>
        <dbReference type="Pfam" id="PF07664"/>
    </source>
</evidence>
<dbReference type="PANTHER" id="PTHR43185:SF1">
    <property type="entry name" value="FE(2+) TRANSPORTER FEOB"/>
    <property type="match status" value="1"/>
</dbReference>
<evidence type="ECO:0000313" key="4">
    <source>
        <dbReference type="EMBL" id="HEC68105.1"/>
    </source>
</evidence>
<dbReference type="InterPro" id="IPR011640">
    <property type="entry name" value="Fe2_transport_prot_B_C"/>
</dbReference>
<feature type="transmembrane region" description="Helical" evidence="1">
    <location>
        <begin position="104"/>
        <end position="123"/>
    </location>
</feature>
<sequence length="410" mass="46367">MACRGIKDERARMATILTVPLMNCMAKIPLYVLLIGMFFAAYKAPTMFFIATITLIIALGVAKALNITVLKGKESAPFVMELPPYHIPTISGVLRRCLERTWLFVRKVITIIIAVATIVYALISMPGISKERKAYYEKRANQAIEKFYREIGKDNPYAKRLAGEGLMEFTRYWDSYKVAMMRAKGKEAKRAIDEKFRAKNIEFYKIVKKGKYKLEGKKIKDKDAKKVYKAYKKLARVRKKLRRDIKDETVISSFLGRVGRAIEPFTRFAGFNWRINIALISSFAAKENSVATLGSIYQSSPGEEAQLGERMKRKETGWTPLHALAIMLFMAMYPPCIPTLIMVRLETGSTKWMLFATIYPIILGLIIAILVFTGGNLLGLSGIQAMVAFYVLAIICTAIMGFIKREPKIA</sequence>
<keyword evidence="1" id="KW-0472">Membrane</keyword>
<proteinExistence type="predicted"/>
<feature type="domain" description="Nucleoside transporter/FeoB GTPase Gate" evidence="3">
    <location>
        <begin position="252"/>
        <end position="349"/>
    </location>
</feature>
<dbReference type="GO" id="GO:0015093">
    <property type="term" value="F:ferrous iron transmembrane transporter activity"/>
    <property type="evidence" value="ECO:0007669"/>
    <property type="project" value="InterPro"/>
</dbReference>
<name>A0A7C1ZMB1_DESA2</name>
<evidence type="ECO:0000256" key="1">
    <source>
        <dbReference type="SAM" id="Phobius"/>
    </source>
</evidence>